<reference evidence="2" key="1">
    <citation type="journal article" date="2020" name="Nat. Commun.">
        <title>Large-scale genome sequencing of mycorrhizal fungi provides insights into the early evolution of symbiotic traits.</title>
        <authorList>
            <person name="Miyauchi S."/>
            <person name="Kiss E."/>
            <person name="Kuo A."/>
            <person name="Drula E."/>
            <person name="Kohler A."/>
            <person name="Sanchez-Garcia M."/>
            <person name="Morin E."/>
            <person name="Andreopoulos B."/>
            <person name="Barry K.W."/>
            <person name="Bonito G."/>
            <person name="Buee M."/>
            <person name="Carver A."/>
            <person name="Chen C."/>
            <person name="Cichocki N."/>
            <person name="Clum A."/>
            <person name="Culley D."/>
            <person name="Crous P.W."/>
            <person name="Fauchery L."/>
            <person name="Girlanda M."/>
            <person name="Hayes R.D."/>
            <person name="Keri Z."/>
            <person name="LaButti K."/>
            <person name="Lipzen A."/>
            <person name="Lombard V."/>
            <person name="Magnuson J."/>
            <person name="Maillard F."/>
            <person name="Murat C."/>
            <person name="Nolan M."/>
            <person name="Ohm R.A."/>
            <person name="Pangilinan J."/>
            <person name="Pereira M.F."/>
            <person name="Perotto S."/>
            <person name="Peter M."/>
            <person name="Pfister S."/>
            <person name="Riley R."/>
            <person name="Sitrit Y."/>
            <person name="Stielow J.B."/>
            <person name="Szollosi G."/>
            <person name="Zifcakova L."/>
            <person name="Stursova M."/>
            <person name="Spatafora J.W."/>
            <person name="Tedersoo L."/>
            <person name="Vaario L.M."/>
            <person name="Yamada A."/>
            <person name="Yan M."/>
            <person name="Wang P."/>
            <person name="Xu J."/>
            <person name="Bruns T."/>
            <person name="Baldrian P."/>
            <person name="Vilgalys R."/>
            <person name="Dunand C."/>
            <person name="Henrissat B."/>
            <person name="Grigoriev I.V."/>
            <person name="Hibbett D."/>
            <person name="Nagy L.G."/>
            <person name="Martin F.M."/>
        </authorList>
    </citation>
    <scope>NUCLEOTIDE SEQUENCE</scope>
    <source>
        <strain evidence="2">UP504</strain>
    </source>
</reference>
<evidence type="ECO:0000313" key="3">
    <source>
        <dbReference type="Proteomes" id="UP000886523"/>
    </source>
</evidence>
<keyword evidence="3" id="KW-1185">Reference proteome</keyword>
<dbReference type="AlphaFoldDB" id="A0A9P6DWH4"/>
<sequence length="306" mass="34094">MFLLAVGVSLSELSVASPPFIVPAPVGIATTKKRRAQNLLHRASQSLRCIRLQNQRAGIIPYLSHGGSPLTLASGPKRPEMDNDGAPLSALLSSLFFCKNRSPLCSSSRHLPPTPNLIFLHAHFSTYIPSHNVFSILVEPFLKFFGRSIKGKKPKPGNHALEKALIHRIPYSLSLDDLAFSCLHTRRHSVQSLPASPPPPYVHFKSHGGNDTATMDINWSCAEPLTDDIERITHGEGIKAKLRYKLHKLQHGKRAEPWDVLQNRFLRPGEEPRAPLDSPLWKLPKSCRSSRRRQVLLELLIIVGLL</sequence>
<keyword evidence="1" id="KW-0732">Signal</keyword>
<evidence type="ECO:0000256" key="1">
    <source>
        <dbReference type="SAM" id="SignalP"/>
    </source>
</evidence>
<evidence type="ECO:0000313" key="2">
    <source>
        <dbReference type="EMBL" id="KAF9513744.1"/>
    </source>
</evidence>
<accession>A0A9P6DWH4</accession>
<dbReference type="Proteomes" id="UP000886523">
    <property type="component" value="Unassembled WGS sequence"/>
</dbReference>
<feature type="signal peptide" evidence="1">
    <location>
        <begin position="1"/>
        <end position="16"/>
    </location>
</feature>
<feature type="chain" id="PRO_5040340903" evidence="1">
    <location>
        <begin position="17"/>
        <end position="306"/>
    </location>
</feature>
<organism evidence="2 3">
    <name type="scientific">Hydnum rufescens UP504</name>
    <dbReference type="NCBI Taxonomy" id="1448309"/>
    <lineage>
        <taxon>Eukaryota</taxon>
        <taxon>Fungi</taxon>
        <taxon>Dikarya</taxon>
        <taxon>Basidiomycota</taxon>
        <taxon>Agaricomycotina</taxon>
        <taxon>Agaricomycetes</taxon>
        <taxon>Cantharellales</taxon>
        <taxon>Hydnaceae</taxon>
        <taxon>Hydnum</taxon>
    </lineage>
</organism>
<gene>
    <name evidence="2" type="ORF">BS47DRAFT_1393134</name>
</gene>
<protein>
    <submittedName>
        <fullName evidence="2">Uncharacterized protein</fullName>
    </submittedName>
</protein>
<name>A0A9P6DWH4_9AGAM</name>
<comment type="caution">
    <text evidence="2">The sequence shown here is derived from an EMBL/GenBank/DDBJ whole genome shotgun (WGS) entry which is preliminary data.</text>
</comment>
<dbReference type="OrthoDB" id="3304194at2759"/>
<proteinExistence type="predicted"/>
<dbReference type="EMBL" id="MU128969">
    <property type="protein sequence ID" value="KAF9513744.1"/>
    <property type="molecule type" value="Genomic_DNA"/>
</dbReference>